<dbReference type="AlphaFoldDB" id="A0A077WKM7"/>
<keyword evidence="6 14" id="KW-0812">Transmembrane</keyword>
<dbReference type="PANTHER" id="PTHR11035:SF3">
    <property type="entry name" value="VERY-LONG-CHAIN (3R)-3-HYDROXYACYL-COA DEHYDRATASE"/>
    <property type="match status" value="1"/>
</dbReference>
<evidence type="ECO:0000256" key="4">
    <source>
        <dbReference type="ARBA" id="ARBA00013122"/>
    </source>
</evidence>
<dbReference type="OrthoDB" id="46988at2759"/>
<keyword evidence="8 14" id="KW-1133">Transmembrane helix</keyword>
<feature type="transmembrane region" description="Helical" evidence="14">
    <location>
        <begin position="135"/>
        <end position="159"/>
    </location>
</feature>
<evidence type="ECO:0000256" key="13">
    <source>
        <dbReference type="ARBA" id="ARBA00036671"/>
    </source>
</evidence>
<keyword evidence="10 14" id="KW-0472">Membrane</keyword>
<keyword evidence="5 14" id="KW-0444">Lipid biosynthesis</keyword>
<comment type="subcellular location">
    <subcellularLocation>
        <location evidence="14">Endoplasmic reticulum membrane</location>
        <topology evidence="14">Multi-pass membrane protein</topology>
    </subcellularLocation>
    <subcellularLocation>
        <location evidence="1">Membrane</location>
        <topology evidence="1">Multi-pass membrane protein</topology>
    </subcellularLocation>
</comment>
<evidence type="ECO:0000256" key="10">
    <source>
        <dbReference type="ARBA" id="ARBA00023136"/>
    </source>
</evidence>
<dbReference type="PANTHER" id="PTHR11035">
    <property type="entry name" value="VERY-LONG-CHAIN (3R)-3-HYDROXYACYL-COA DEHYDRATASE"/>
    <property type="match status" value="1"/>
</dbReference>
<keyword evidence="9 14" id="KW-0443">Lipid metabolism</keyword>
<evidence type="ECO:0000256" key="3">
    <source>
        <dbReference type="ARBA" id="ARBA00007811"/>
    </source>
</evidence>
<protein>
    <recommendedName>
        <fullName evidence="4 14">Very-long-chain (3R)-3-hydroxyacyl-CoA dehydratase</fullName>
        <ecNumber evidence="4 14">4.2.1.134</ecNumber>
    </recommendedName>
</protein>
<dbReference type="GO" id="GO:0042761">
    <property type="term" value="P:very long-chain fatty acid biosynthetic process"/>
    <property type="evidence" value="ECO:0007669"/>
    <property type="project" value="TreeGrafter"/>
</dbReference>
<organism evidence="15">
    <name type="scientific">Lichtheimia ramosa</name>
    <dbReference type="NCBI Taxonomy" id="688394"/>
    <lineage>
        <taxon>Eukaryota</taxon>
        <taxon>Fungi</taxon>
        <taxon>Fungi incertae sedis</taxon>
        <taxon>Mucoromycota</taxon>
        <taxon>Mucoromycotina</taxon>
        <taxon>Mucoromycetes</taxon>
        <taxon>Mucorales</taxon>
        <taxon>Lichtheimiaceae</taxon>
        <taxon>Lichtheimia</taxon>
    </lineage>
</organism>
<feature type="transmembrane region" description="Helical" evidence="14">
    <location>
        <begin position="99"/>
        <end position="123"/>
    </location>
</feature>
<evidence type="ECO:0000256" key="14">
    <source>
        <dbReference type="RuleBase" id="RU363109"/>
    </source>
</evidence>
<name>A0A077WKM7_9FUNG</name>
<comment type="function">
    <text evidence="14">Catalyzes the third of the four reactions of the long-chain fatty acids elongation cycle. This endoplasmic reticulum-bound enzymatic process, allows the addition of two carbons to the chain of long- and very long-chain fatty acids/VLCFAs per cycle. This enzyme catalyzes the dehydration of the 3-hydroxyacyl-CoA intermediate into trans-2,3-enoyl-CoA, within each cycle of fatty acid elongation. Thereby, it participates to the production of VLCFAs of different chain lengths that are involved in multiple biological processes as precursors of membrane lipids and lipid mediators.</text>
</comment>
<accession>A0A077WKM7</accession>
<gene>
    <name evidence="15" type="ORF">LRAMOSA01884</name>
</gene>
<dbReference type="Pfam" id="PF04387">
    <property type="entry name" value="PTPLA"/>
    <property type="match status" value="1"/>
</dbReference>
<evidence type="ECO:0000313" key="15">
    <source>
        <dbReference type="EMBL" id="CDS07935.1"/>
    </source>
</evidence>
<keyword evidence="12 14" id="KW-0456">Lyase</keyword>
<evidence type="ECO:0000256" key="5">
    <source>
        <dbReference type="ARBA" id="ARBA00022516"/>
    </source>
</evidence>
<evidence type="ECO:0000256" key="1">
    <source>
        <dbReference type="ARBA" id="ARBA00004141"/>
    </source>
</evidence>
<reference evidence="15" key="1">
    <citation type="journal article" date="2014" name="Genome Announc.">
        <title>De novo whole-genome sequence and genome annotation of Lichtheimia ramosa.</title>
        <authorList>
            <person name="Linde J."/>
            <person name="Schwartze V."/>
            <person name="Binder U."/>
            <person name="Lass-Florl C."/>
            <person name="Voigt K."/>
            <person name="Horn F."/>
        </authorList>
    </citation>
    <scope>NUCLEOTIDE SEQUENCE</scope>
    <source>
        <strain evidence="15">JMRC FSU:6197</strain>
    </source>
</reference>
<evidence type="ECO:0000256" key="11">
    <source>
        <dbReference type="ARBA" id="ARBA00023160"/>
    </source>
</evidence>
<dbReference type="GO" id="GO:0102158">
    <property type="term" value="F:very-long-chain (3R)-3-hydroxyacyl-CoA dehydratase activity"/>
    <property type="evidence" value="ECO:0007669"/>
    <property type="project" value="UniProtKB-EC"/>
</dbReference>
<keyword evidence="14" id="KW-0256">Endoplasmic reticulum</keyword>
<dbReference type="GO" id="GO:0030497">
    <property type="term" value="P:fatty acid elongation"/>
    <property type="evidence" value="ECO:0007669"/>
    <property type="project" value="TreeGrafter"/>
</dbReference>
<feature type="transmembrane region" description="Helical" evidence="14">
    <location>
        <begin position="20"/>
        <end position="43"/>
    </location>
</feature>
<dbReference type="GO" id="GO:0005789">
    <property type="term" value="C:endoplasmic reticulum membrane"/>
    <property type="evidence" value="ECO:0007669"/>
    <property type="project" value="UniProtKB-SubCell"/>
</dbReference>
<evidence type="ECO:0000256" key="9">
    <source>
        <dbReference type="ARBA" id="ARBA00023098"/>
    </source>
</evidence>
<comment type="catalytic activity">
    <reaction evidence="13 14">
        <text>a very-long-chain (3R)-3-hydroxyacyl-CoA = a very-long-chain (2E)-enoyl-CoA + H2O</text>
        <dbReference type="Rhea" id="RHEA:45812"/>
        <dbReference type="ChEBI" id="CHEBI:15377"/>
        <dbReference type="ChEBI" id="CHEBI:83728"/>
        <dbReference type="ChEBI" id="CHEBI:85440"/>
        <dbReference type="EC" id="4.2.1.134"/>
    </reaction>
</comment>
<dbReference type="InterPro" id="IPR007482">
    <property type="entry name" value="Tyr_Pase-like_PTPLA"/>
</dbReference>
<comment type="similarity">
    <text evidence="3 14">Belongs to the very long-chain fatty acids dehydratase HACD family.</text>
</comment>
<keyword evidence="7 14" id="KW-0276">Fatty acid metabolism</keyword>
<feature type="transmembrane region" description="Helical" evidence="14">
    <location>
        <begin position="179"/>
        <end position="204"/>
    </location>
</feature>
<evidence type="ECO:0000256" key="7">
    <source>
        <dbReference type="ARBA" id="ARBA00022832"/>
    </source>
</evidence>
<dbReference type="GO" id="GO:0030148">
    <property type="term" value="P:sphingolipid biosynthetic process"/>
    <property type="evidence" value="ECO:0007669"/>
    <property type="project" value="TreeGrafter"/>
</dbReference>
<keyword evidence="11 14" id="KW-0275">Fatty acid biosynthesis</keyword>
<evidence type="ECO:0000256" key="2">
    <source>
        <dbReference type="ARBA" id="ARBA00005194"/>
    </source>
</evidence>
<evidence type="ECO:0000256" key="6">
    <source>
        <dbReference type="ARBA" id="ARBA00022692"/>
    </source>
</evidence>
<feature type="transmembrane region" description="Helical" evidence="14">
    <location>
        <begin position="55"/>
        <end position="79"/>
    </location>
</feature>
<evidence type="ECO:0000256" key="12">
    <source>
        <dbReference type="ARBA" id="ARBA00023239"/>
    </source>
</evidence>
<proteinExistence type="inferred from homology"/>
<sequence>MPQGAAAKQSSGGGLTKVYLLAYNGASFFGWFMVLFSTVSCLINTHGDYTKVHSLVWPWLLVVQTTAIMEVVHSMVGFVRAPVTTTAMQVASRLFLVWGVNYMFPAIGTHVSFSTMMIAWSIAECIRYSYYATNLLGSVPGVLNWARYNLFFVLYPMGVSSELTMVYQSLPYAQQWNPLYYYFLIATSLVYIPGFPVLFLHMVAQRRKYMKGSQEKKRQ</sequence>
<dbReference type="EC" id="4.2.1.134" evidence="4 14"/>
<comment type="pathway">
    <text evidence="2 14">Lipid metabolism; fatty acid biosynthesis.</text>
</comment>
<dbReference type="UniPathway" id="UPA00094"/>
<evidence type="ECO:0000256" key="8">
    <source>
        <dbReference type="ARBA" id="ARBA00022989"/>
    </source>
</evidence>
<dbReference type="EMBL" id="LK023324">
    <property type="protein sequence ID" value="CDS07935.1"/>
    <property type="molecule type" value="Genomic_DNA"/>
</dbReference>